<dbReference type="InterPro" id="IPR045864">
    <property type="entry name" value="aa-tRNA-synth_II/BPL/LPL"/>
</dbReference>
<comment type="similarity">
    <text evidence="3 12">Belongs to the class-II aminoacyl-tRNA synthetase family. Type-1 seryl-tRNA synthetase subfamily.</text>
</comment>
<evidence type="ECO:0000256" key="10">
    <source>
        <dbReference type="ARBA" id="ARBA00047929"/>
    </source>
</evidence>
<comment type="domain">
    <text evidence="12">Consists of two distinct domains, a catalytic core and a N-terminal extension that is involved in tRNA binding.</text>
</comment>
<dbReference type="InterPro" id="IPR042103">
    <property type="entry name" value="SerRS_1_N_sf"/>
</dbReference>
<evidence type="ECO:0000256" key="12">
    <source>
        <dbReference type="HAMAP-Rule" id="MF_00176"/>
    </source>
</evidence>
<dbReference type="KEGG" id="pmj:P9211_12751"/>
<evidence type="ECO:0000313" key="18">
    <source>
        <dbReference type="Proteomes" id="UP000000788"/>
    </source>
</evidence>
<feature type="binding site" evidence="12">
    <location>
        <begin position="248"/>
        <end position="250"/>
    </location>
    <ligand>
        <name>L-serine</name>
        <dbReference type="ChEBI" id="CHEBI:33384"/>
    </ligand>
</feature>
<dbReference type="SUPFAM" id="SSF46589">
    <property type="entry name" value="tRNA-binding arm"/>
    <property type="match status" value="1"/>
</dbReference>
<dbReference type="Proteomes" id="UP000000788">
    <property type="component" value="Chromosome"/>
</dbReference>
<sequence>MAELGQHQLSLVKKIVLDQRLIRENPKLIIEGLQTRGIQVDLGDLQLDIEKLKQIEQQRNLLQAEGNEIGKEVGQKIRSGLDPSSPEIELLRSSGNTVKKKVNELEELEKAISEKITEEILHLPNIPDKECPIGKNETDNVEVRSWGEPLESKAYKEHWEIAEELQLLDTQRSVKIAKSRFVTLLNQGARLERALINFMLDMHSKKGYLEVLPPVLVNTASLTASGQLPKFSEESFRCAEDDLWLTPTAEVPLTSLHRGEIIPSEELPIKYVAYTPCFRREAGSYGRDTRGLIRLHQFNKVELFWFVHPEKSPAAHEQITKDAESILQALELPYRVLELCTGDLGFSASRTYDLEVWLPGANAYREISSSSICNDFQARRSSIRTKEGKKSRLVHTLNASGLAIGRTMAAILENGQNLDGTVSIPDALVPYFGKNKIQPEAK</sequence>
<keyword evidence="5 12" id="KW-0436">Ligase</keyword>
<comment type="subcellular location">
    <subcellularLocation>
        <location evidence="1 12">Cytoplasm</location>
    </subcellularLocation>
</comment>
<feature type="binding site" evidence="13">
    <location>
        <position position="279"/>
    </location>
    <ligand>
        <name>L-serine</name>
        <dbReference type="ChEBI" id="CHEBI:33384"/>
    </ligand>
</feature>
<feature type="domain" description="Aminoacyl-transfer RNA synthetases class-II family profile" evidence="16">
    <location>
        <begin position="157"/>
        <end position="425"/>
    </location>
</feature>
<gene>
    <name evidence="12 17" type="primary">serS</name>
    <name evidence="17" type="ordered locus">P9211_12751</name>
</gene>
<keyword evidence="6 12" id="KW-0547">Nucleotide-binding</keyword>
<evidence type="ECO:0000256" key="8">
    <source>
        <dbReference type="ARBA" id="ARBA00022917"/>
    </source>
</evidence>
<keyword evidence="7 12" id="KW-0067">ATP-binding</keyword>
<keyword evidence="4 12" id="KW-0963">Cytoplasm</keyword>
<dbReference type="PROSITE" id="PS50862">
    <property type="entry name" value="AA_TRNA_LIGASE_II"/>
    <property type="match status" value="1"/>
</dbReference>
<evidence type="ECO:0000256" key="6">
    <source>
        <dbReference type="ARBA" id="ARBA00022741"/>
    </source>
</evidence>
<dbReference type="InterPro" id="IPR015866">
    <property type="entry name" value="Ser-tRNA-synth_1_N"/>
</dbReference>
<dbReference type="SUPFAM" id="SSF55681">
    <property type="entry name" value="Class II aaRS and biotin synthetases"/>
    <property type="match status" value="1"/>
</dbReference>
<dbReference type="GO" id="GO:0006434">
    <property type="term" value="P:seryl-tRNA aminoacylation"/>
    <property type="evidence" value="ECO:0007669"/>
    <property type="project" value="UniProtKB-UniRule"/>
</dbReference>
<comment type="function">
    <text evidence="12">Catalyzes the attachment of serine to tRNA(Ser). Is also able to aminoacylate tRNA(Sec) with serine, to form the misacylated tRNA L-seryl-tRNA(Sec), which will be further converted into selenocysteinyl-tRNA(Sec).</text>
</comment>
<comment type="pathway">
    <text evidence="2 12">Aminoacyl-tRNA biosynthesis; selenocysteinyl-tRNA(Sec) biosynthesis; L-seryl-tRNA(Sec) from L-serine and tRNA(Sec): step 1/1.</text>
</comment>
<evidence type="ECO:0000313" key="17">
    <source>
        <dbReference type="EMBL" id="ABX09206.1"/>
    </source>
</evidence>
<dbReference type="HOGENOM" id="CLU_023797_1_1_3"/>
<evidence type="ECO:0000256" key="15">
    <source>
        <dbReference type="SAM" id="Coils"/>
    </source>
</evidence>
<dbReference type="UniPathway" id="UPA00906">
    <property type="reaction ID" value="UER00895"/>
</dbReference>
<keyword evidence="9 12" id="KW-0030">Aminoacyl-tRNA synthetase</keyword>
<evidence type="ECO:0000256" key="3">
    <source>
        <dbReference type="ARBA" id="ARBA00010728"/>
    </source>
</evidence>
<comment type="subunit">
    <text evidence="12">Homodimer. The tRNA molecule binds across the dimer.</text>
</comment>
<dbReference type="NCBIfam" id="TIGR00414">
    <property type="entry name" value="serS"/>
    <property type="match status" value="1"/>
</dbReference>
<evidence type="ECO:0000256" key="5">
    <source>
        <dbReference type="ARBA" id="ARBA00022598"/>
    </source>
</evidence>
<dbReference type="InterPro" id="IPR006195">
    <property type="entry name" value="aa-tRNA-synth_II"/>
</dbReference>
<feature type="binding site" evidence="13">
    <location>
        <position position="248"/>
    </location>
    <ligand>
        <name>L-serine</name>
        <dbReference type="ChEBI" id="CHEBI:33384"/>
    </ligand>
</feature>
<dbReference type="Pfam" id="PF02403">
    <property type="entry name" value="Seryl_tRNA_N"/>
    <property type="match status" value="1"/>
</dbReference>
<dbReference type="InterPro" id="IPR002314">
    <property type="entry name" value="aa-tRNA-synt_IIb"/>
</dbReference>
<organism evidence="17 18">
    <name type="scientific">Prochlorococcus marinus (strain MIT 9211)</name>
    <dbReference type="NCBI Taxonomy" id="93059"/>
    <lineage>
        <taxon>Bacteria</taxon>
        <taxon>Bacillati</taxon>
        <taxon>Cyanobacteriota</taxon>
        <taxon>Cyanophyceae</taxon>
        <taxon>Synechococcales</taxon>
        <taxon>Prochlorococcaceae</taxon>
        <taxon>Prochlorococcus</taxon>
    </lineage>
</organism>
<dbReference type="Gene3D" id="3.30.930.10">
    <property type="entry name" value="Bira Bifunctional Protein, Domain 2"/>
    <property type="match status" value="1"/>
</dbReference>
<reference evidence="17 18" key="1">
    <citation type="journal article" date="2007" name="PLoS Genet.">
        <title>Patterns and implications of gene gain and loss in the evolution of Prochlorococcus.</title>
        <authorList>
            <person name="Kettler G.C."/>
            <person name="Martiny A.C."/>
            <person name="Huang K."/>
            <person name="Zucker J."/>
            <person name="Coleman M.L."/>
            <person name="Rodrigue S."/>
            <person name="Chen F."/>
            <person name="Lapidus A."/>
            <person name="Ferriera S."/>
            <person name="Johnson J."/>
            <person name="Steglich C."/>
            <person name="Church G.M."/>
            <person name="Richardson P."/>
            <person name="Chisholm S.W."/>
        </authorList>
    </citation>
    <scope>NUCLEOTIDE SEQUENCE [LARGE SCALE GENOMIC DNA]</scope>
    <source>
        <strain evidence="18">MIT 9211</strain>
    </source>
</reference>
<dbReference type="EC" id="6.1.1.11" evidence="12"/>
<dbReference type="HAMAP" id="MF_00176">
    <property type="entry name" value="Ser_tRNA_synth_type1"/>
    <property type="match status" value="1"/>
</dbReference>
<protein>
    <recommendedName>
        <fullName evidence="12">Serine--tRNA ligase</fullName>
        <ecNumber evidence="12">6.1.1.11</ecNumber>
    </recommendedName>
    <alternativeName>
        <fullName evidence="12">Seryl-tRNA synthetase</fullName>
        <shortName evidence="12">SerRS</shortName>
    </alternativeName>
    <alternativeName>
        <fullName evidence="12">Seryl-tRNA(Ser/Sec) synthetase</fullName>
    </alternativeName>
</protein>
<dbReference type="InterPro" id="IPR010978">
    <property type="entry name" value="tRNA-bd_arm"/>
</dbReference>
<dbReference type="STRING" id="93059.P9211_12751"/>
<dbReference type="GO" id="GO:0005737">
    <property type="term" value="C:cytoplasm"/>
    <property type="evidence" value="ECO:0007669"/>
    <property type="project" value="UniProtKB-SubCell"/>
</dbReference>
<evidence type="ECO:0000256" key="7">
    <source>
        <dbReference type="ARBA" id="ARBA00022840"/>
    </source>
</evidence>
<dbReference type="AlphaFoldDB" id="A9BBJ4"/>
<feature type="binding site" evidence="12 14">
    <location>
        <begin position="366"/>
        <end position="369"/>
    </location>
    <ligand>
        <name>ATP</name>
        <dbReference type="ChEBI" id="CHEBI:30616"/>
    </ligand>
</feature>
<evidence type="ECO:0000256" key="13">
    <source>
        <dbReference type="PIRSR" id="PIRSR001529-1"/>
    </source>
</evidence>
<dbReference type="Gene3D" id="1.10.287.40">
    <property type="entry name" value="Serine-tRNA synthetase, tRNA binding domain"/>
    <property type="match status" value="1"/>
</dbReference>
<feature type="binding site" evidence="12">
    <location>
        <position position="400"/>
    </location>
    <ligand>
        <name>L-serine</name>
        <dbReference type="ChEBI" id="CHEBI:33384"/>
    </ligand>
</feature>
<keyword evidence="15" id="KW-0175">Coiled coil</keyword>
<dbReference type="PIRSF" id="PIRSF001529">
    <property type="entry name" value="Ser-tRNA-synth_IIa"/>
    <property type="match status" value="1"/>
</dbReference>
<comment type="caution">
    <text evidence="12">Lacks conserved residue(s) required for the propagation of feature annotation.</text>
</comment>
<feature type="coiled-coil region" evidence="15">
    <location>
        <begin position="45"/>
        <end position="118"/>
    </location>
</feature>
<dbReference type="PRINTS" id="PR00981">
    <property type="entry name" value="TRNASYNTHSER"/>
</dbReference>
<accession>A9BBJ4</accession>
<comment type="catalytic activity">
    <reaction evidence="11 12">
        <text>tRNA(Ser) + L-serine + ATP = L-seryl-tRNA(Ser) + AMP + diphosphate + H(+)</text>
        <dbReference type="Rhea" id="RHEA:12292"/>
        <dbReference type="Rhea" id="RHEA-COMP:9669"/>
        <dbReference type="Rhea" id="RHEA-COMP:9703"/>
        <dbReference type="ChEBI" id="CHEBI:15378"/>
        <dbReference type="ChEBI" id="CHEBI:30616"/>
        <dbReference type="ChEBI" id="CHEBI:33019"/>
        <dbReference type="ChEBI" id="CHEBI:33384"/>
        <dbReference type="ChEBI" id="CHEBI:78442"/>
        <dbReference type="ChEBI" id="CHEBI:78533"/>
        <dbReference type="ChEBI" id="CHEBI:456215"/>
        <dbReference type="EC" id="6.1.1.11"/>
    </reaction>
</comment>
<keyword evidence="18" id="KW-1185">Reference proteome</keyword>
<dbReference type="PANTHER" id="PTHR43697:SF1">
    <property type="entry name" value="SERINE--TRNA LIGASE"/>
    <property type="match status" value="1"/>
</dbReference>
<comment type="catalytic activity">
    <reaction evidence="10 12">
        <text>tRNA(Sec) + L-serine + ATP = L-seryl-tRNA(Sec) + AMP + diphosphate + H(+)</text>
        <dbReference type="Rhea" id="RHEA:42580"/>
        <dbReference type="Rhea" id="RHEA-COMP:9742"/>
        <dbReference type="Rhea" id="RHEA-COMP:10128"/>
        <dbReference type="ChEBI" id="CHEBI:15378"/>
        <dbReference type="ChEBI" id="CHEBI:30616"/>
        <dbReference type="ChEBI" id="CHEBI:33019"/>
        <dbReference type="ChEBI" id="CHEBI:33384"/>
        <dbReference type="ChEBI" id="CHEBI:78442"/>
        <dbReference type="ChEBI" id="CHEBI:78533"/>
        <dbReference type="ChEBI" id="CHEBI:456215"/>
        <dbReference type="EC" id="6.1.1.11"/>
    </reaction>
</comment>
<dbReference type="CDD" id="cd00770">
    <property type="entry name" value="SerRS_core"/>
    <property type="match status" value="1"/>
</dbReference>
<dbReference type="GO" id="GO:0016260">
    <property type="term" value="P:selenocysteine biosynthetic process"/>
    <property type="evidence" value="ECO:0007669"/>
    <property type="project" value="UniProtKB-UniRule"/>
</dbReference>
<dbReference type="GO" id="GO:0005524">
    <property type="term" value="F:ATP binding"/>
    <property type="evidence" value="ECO:0007669"/>
    <property type="project" value="UniProtKB-UniRule"/>
</dbReference>
<dbReference type="GO" id="GO:0004828">
    <property type="term" value="F:serine-tRNA ligase activity"/>
    <property type="evidence" value="ECO:0007669"/>
    <property type="project" value="UniProtKB-UniRule"/>
</dbReference>
<evidence type="ECO:0000256" key="14">
    <source>
        <dbReference type="PIRSR" id="PIRSR001529-2"/>
    </source>
</evidence>
<dbReference type="InterPro" id="IPR002317">
    <property type="entry name" value="Ser-tRNA-ligase_type_1"/>
</dbReference>
<feature type="binding site" evidence="13">
    <location>
        <position position="398"/>
    </location>
    <ligand>
        <name>L-serine</name>
        <dbReference type="ChEBI" id="CHEBI:33384"/>
    </ligand>
</feature>
<dbReference type="EMBL" id="CP000878">
    <property type="protein sequence ID" value="ABX09206.1"/>
    <property type="molecule type" value="Genomic_DNA"/>
</dbReference>
<dbReference type="eggNOG" id="COG0172">
    <property type="taxonomic scope" value="Bacteria"/>
</dbReference>
<keyword evidence="8 12" id="KW-0648">Protein biosynthesis</keyword>
<evidence type="ECO:0000256" key="9">
    <source>
        <dbReference type="ARBA" id="ARBA00023146"/>
    </source>
</evidence>
<evidence type="ECO:0000256" key="2">
    <source>
        <dbReference type="ARBA" id="ARBA00005045"/>
    </source>
</evidence>
<evidence type="ECO:0000256" key="11">
    <source>
        <dbReference type="ARBA" id="ARBA00048823"/>
    </source>
</evidence>
<name>A9BBJ4_PROM4</name>
<proteinExistence type="inferred from homology"/>
<dbReference type="InterPro" id="IPR033729">
    <property type="entry name" value="SerRS_core"/>
</dbReference>
<dbReference type="Pfam" id="PF00587">
    <property type="entry name" value="tRNA-synt_2b"/>
    <property type="match status" value="1"/>
</dbReference>
<dbReference type="PANTHER" id="PTHR43697">
    <property type="entry name" value="SERYL-TRNA SYNTHETASE"/>
    <property type="match status" value="1"/>
</dbReference>
<evidence type="ECO:0000256" key="4">
    <source>
        <dbReference type="ARBA" id="ARBA00022490"/>
    </source>
</evidence>
<feature type="binding site" evidence="12 14">
    <location>
        <begin position="279"/>
        <end position="281"/>
    </location>
    <ligand>
        <name>ATP</name>
        <dbReference type="ChEBI" id="CHEBI:30616"/>
    </ligand>
</feature>
<feature type="binding site" evidence="12 13">
    <location>
        <position position="302"/>
    </location>
    <ligand>
        <name>L-serine</name>
        <dbReference type="ChEBI" id="CHEBI:33384"/>
    </ligand>
</feature>
<evidence type="ECO:0000259" key="16">
    <source>
        <dbReference type="PROSITE" id="PS50862"/>
    </source>
</evidence>
<evidence type="ECO:0000256" key="1">
    <source>
        <dbReference type="ARBA" id="ARBA00004496"/>
    </source>
</evidence>